<keyword evidence="2" id="KW-1185">Reference proteome</keyword>
<dbReference type="AlphaFoldDB" id="A0A521FV41"/>
<name>A0A521FV41_9RHOB</name>
<accession>A0A521FV41</accession>
<protein>
    <submittedName>
        <fullName evidence="1">Uncharacterized protein</fullName>
    </submittedName>
</protein>
<dbReference type="Proteomes" id="UP000316030">
    <property type="component" value="Unassembled WGS sequence"/>
</dbReference>
<reference evidence="1 2" key="1">
    <citation type="submission" date="2017-05" db="EMBL/GenBank/DDBJ databases">
        <authorList>
            <person name="Varghese N."/>
            <person name="Submissions S."/>
        </authorList>
    </citation>
    <scope>NUCLEOTIDE SEQUENCE [LARGE SCALE GENOMIC DNA]</scope>
    <source>
        <strain evidence="1 2">DSM 29506</strain>
    </source>
</reference>
<proteinExistence type="predicted"/>
<sequence>MSNPKPKILSTFEFARKFPDEEAARRLFEA</sequence>
<evidence type="ECO:0000313" key="1">
    <source>
        <dbReference type="EMBL" id="SMP00006.1"/>
    </source>
</evidence>
<gene>
    <name evidence="1" type="ORF">SAMN06265173_1675</name>
</gene>
<dbReference type="EMBL" id="FXTO01000067">
    <property type="protein sequence ID" value="SMP00006.1"/>
    <property type="molecule type" value="Genomic_DNA"/>
</dbReference>
<evidence type="ECO:0000313" key="2">
    <source>
        <dbReference type="Proteomes" id="UP000316030"/>
    </source>
</evidence>
<organism evidence="1 2">
    <name type="scientific">Thalassovita litoralis</name>
    <dbReference type="NCBI Taxonomy" id="1010611"/>
    <lineage>
        <taxon>Bacteria</taxon>
        <taxon>Pseudomonadati</taxon>
        <taxon>Pseudomonadota</taxon>
        <taxon>Alphaproteobacteria</taxon>
        <taxon>Rhodobacterales</taxon>
        <taxon>Roseobacteraceae</taxon>
        <taxon>Thalassovita</taxon>
    </lineage>
</organism>